<organism evidence="1">
    <name type="scientific">Anguilla anguilla</name>
    <name type="common">European freshwater eel</name>
    <name type="synonym">Muraena anguilla</name>
    <dbReference type="NCBI Taxonomy" id="7936"/>
    <lineage>
        <taxon>Eukaryota</taxon>
        <taxon>Metazoa</taxon>
        <taxon>Chordata</taxon>
        <taxon>Craniata</taxon>
        <taxon>Vertebrata</taxon>
        <taxon>Euteleostomi</taxon>
        <taxon>Actinopterygii</taxon>
        <taxon>Neopterygii</taxon>
        <taxon>Teleostei</taxon>
        <taxon>Anguilliformes</taxon>
        <taxon>Anguillidae</taxon>
        <taxon>Anguilla</taxon>
    </lineage>
</organism>
<protein>
    <submittedName>
        <fullName evidence="1">Uncharacterized protein</fullName>
    </submittedName>
</protein>
<accession>A0A0E9TQ57</accession>
<evidence type="ECO:0000313" key="1">
    <source>
        <dbReference type="EMBL" id="JAH55839.1"/>
    </source>
</evidence>
<reference evidence="1" key="1">
    <citation type="submission" date="2014-11" db="EMBL/GenBank/DDBJ databases">
        <authorList>
            <person name="Amaro Gonzalez C."/>
        </authorList>
    </citation>
    <scope>NUCLEOTIDE SEQUENCE</scope>
</reference>
<proteinExistence type="predicted"/>
<name>A0A0E9TQ57_ANGAN</name>
<dbReference type="AlphaFoldDB" id="A0A0E9TQ57"/>
<sequence>MTPNGIMKYHFISAHSSSFQPGPGGLWSILVFATVLQLR</sequence>
<reference evidence="1" key="2">
    <citation type="journal article" date="2015" name="Fish Shellfish Immunol.">
        <title>Early steps in the European eel (Anguilla anguilla)-Vibrio vulnificus interaction in the gills: Role of the RtxA13 toxin.</title>
        <authorList>
            <person name="Callol A."/>
            <person name="Pajuelo D."/>
            <person name="Ebbesson L."/>
            <person name="Teles M."/>
            <person name="MacKenzie S."/>
            <person name="Amaro C."/>
        </authorList>
    </citation>
    <scope>NUCLEOTIDE SEQUENCE</scope>
</reference>
<dbReference type="EMBL" id="GBXM01052738">
    <property type="protein sequence ID" value="JAH55839.1"/>
    <property type="molecule type" value="Transcribed_RNA"/>
</dbReference>